<organism evidence="2 3">
    <name type="scientific">Dichomitus squalens</name>
    <dbReference type="NCBI Taxonomy" id="114155"/>
    <lineage>
        <taxon>Eukaryota</taxon>
        <taxon>Fungi</taxon>
        <taxon>Dikarya</taxon>
        <taxon>Basidiomycota</taxon>
        <taxon>Agaricomycotina</taxon>
        <taxon>Agaricomycetes</taxon>
        <taxon>Polyporales</taxon>
        <taxon>Polyporaceae</taxon>
        <taxon>Dichomitus</taxon>
    </lineage>
</organism>
<name>A0A4Q9PI12_9APHY</name>
<sequence length="133" mass="14978">MLSWSRPLRTPHPRGWPTSRQPRSLLTSLESKRLASNRRPGEVRLSARIHPLLRTRAKMRKHELQQGVLPAWTSTLRATSSTSHGELRAFSRPWKLTASATVQNASFEASTPKSTLADRESGGHWRAHGGLRK</sequence>
<protein>
    <submittedName>
        <fullName evidence="2">Uncharacterized protein</fullName>
    </submittedName>
</protein>
<proteinExistence type="predicted"/>
<reference evidence="2 3" key="1">
    <citation type="submission" date="2019-01" db="EMBL/GenBank/DDBJ databases">
        <title>Draft genome sequences of three monokaryotic isolates of the white-rot basidiomycete fungus Dichomitus squalens.</title>
        <authorList>
            <consortium name="DOE Joint Genome Institute"/>
            <person name="Lopez S.C."/>
            <person name="Andreopoulos B."/>
            <person name="Pangilinan J."/>
            <person name="Lipzen A."/>
            <person name="Riley R."/>
            <person name="Ahrendt S."/>
            <person name="Ng V."/>
            <person name="Barry K."/>
            <person name="Daum C."/>
            <person name="Grigoriev I.V."/>
            <person name="Hilden K.S."/>
            <person name="Makela M.R."/>
            <person name="de Vries R.P."/>
        </authorList>
    </citation>
    <scope>NUCLEOTIDE SEQUENCE [LARGE SCALE GENOMIC DNA]</scope>
    <source>
        <strain evidence="2 3">CBS 464.89</strain>
    </source>
</reference>
<dbReference type="Proteomes" id="UP000292082">
    <property type="component" value="Unassembled WGS sequence"/>
</dbReference>
<evidence type="ECO:0000313" key="2">
    <source>
        <dbReference type="EMBL" id="TBU53532.1"/>
    </source>
</evidence>
<evidence type="ECO:0000256" key="1">
    <source>
        <dbReference type="SAM" id="MobiDB-lite"/>
    </source>
</evidence>
<accession>A0A4Q9PI12</accession>
<dbReference type="EMBL" id="ML145212">
    <property type="protein sequence ID" value="TBU53532.1"/>
    <property type="molecule type" value="Genomic_DNA"/>
</dbReference>
<evidence type="ECO:0000313" key="3">
    <source>
        <dbReference type="Proteomes" id="UP000292082"/>
    </source>
</evidence>
<dbReference type="AlphaFoldDB" id="A0A4Q9PI12"/>
<feature type="compositionally biased region" description="Polar residues" evidence="1">
    <location>
        <begin position="18"/>
        <end position="29"/>
    </location>
</feature>
<gene>
    <name evidence="2" type="ORF">BD310DRAFT_937934</name>
</gene>
<feature type="region of interest" description="Disordered" evidence="1">
    <location>
        <begin position="106"/>
        <end position="133"/>
    </location>
</feature>
<keyword evidence="3" id="KW-1185">Reference proteome</keyword>
<feature type="region of interest" description="Disordered" evidence="1">
    <location>
        <begin position="1"/>
        <end position="42"/>
    </location>
</feature>